<evidence type="ECO:0000313" key="1">
    <source>
        <dbReference type="EMBL" id="RZE22296.1"/>
    </source>
</evidence>
<dbReference type="Proteomes" id="UP000292693">
    <property type="component" value="Unassembled WGS sequence"/>
</dbReference>
<protein>
    <submittedName>
        <fullName evidence="1">Uncharacterized protein</fullName>
    </submittedName>
</protein>
<reference evidence="1 2" key="1">
    <citation type="submission" date="2017-12" db="EMBL/GenBank/DDBJ databases">
        <title>Population genomics insights into the ecological differentiation and adaptive evolution in streptomycetes.</title>
        <authorList>
            <person name="Li Y."/>
            <person name="Huang Y."/>
        </authorList>
    </citation>
    <scope>NUCLEOTIDE SEQUENCE [LARGE SCALE GENOMIC DNA]</scope>
    <source>
        <strain evidence="1 2">NBRC 100770</strain>
    </source>
</reference>
<gene>
    <name evidence="1" type="ORF">C0Q92_15435</name>
</gene>
<dbReference type="AlphaFoldDB" id="A0A8G1ZSA1"/>
<dbReference type="RefSeq" id="WP_030307445.1">
    <property type="nucleotide sequence ID" value="NZ_CP108450.1"/>
</dbReference>
<evidence type="ECO:0000313" key="2">
    <source>
        <dbReference type="Proteomes" id="UP000292693"/>
    </source>
</evidence>
<accession>A0A8G1ZSA1</accession>
<dbReference type="InterPro" id="IPR046485">
    <property type="entry name" value="DUF6578"/>
</dbReference>
<dbReference type="EMBL" id="PKLL01000018">
    <property type="protein sequence ID" value="RZE22296.1"/>
    <property type="molecule type" value="Genomic_DNA"/>
</dbReference>
<name>A0A8G1ZSA1_9ACTN</name>
<dbReference type="Pfam" id="PF20218">
    <property type="entry name" value="DUF6578"/>
    <property type="match status" value="1"/>
</dbReference>
<comment type="caution">
    <text evidence="1">The sequence shown here is derived from an EMBL/GenBank/DDBJ whole genome shotgun (WGS) entry which is preliminary data.</text>
</comment>
<organism evidence="1 2">
    <name type="scientific">Streptomyces albidoflavus</name>
    <dbReference type="NCBI Taxonomy" id="1886"/>
    <lineage>
        <taxon>Bacteria</taxon>
        <taxon>Bacillati</taxon>
        <taxon>Actinomycetota</taxon>
        <taxon>Actinomycetes</taxon>
        <taxon>Kitasatosporales</taxon>
        <taxon>Streptomycetaceae</taxon>
        <taxon>Streptomyces</taxon>
        <taxon>Streptomyces albidoflavus group</taxon>
    </lineage>
</organism>
<sequence length="63" mass="6735">MTVTIRIDGWQMQCCGVCFRAGVVVEWPVVEADIEDHAGAGWAVERPGVGFVGYLVTAEPVVG</sequence>
<proteinExistence type="predicted"/>
<dbReference type="GeneID" id="97268666"/>